<keyword evidence="1" id="KW-0812">Transmembrane</keyword>
<dbReference type="Proteomes" id="UP000320095">
    <property type="component" value="Unassembled WGS sequence"/>
</dbReference>
<sequence length="323" mass="34430">MDLTWIVAAIAGCVALAVCIALVLLRPMDAERRHLRPLANVGRLTRLPEYVRAKRARTRDAVITMALLVVMFAGAVIVSARPTGLPTSARQSDGGDPEDIMLCIGAPLSNQAVTETLRYFADRVDGFGTQRIGLTSPNRRVVPLTRDYQYAKAAFANYAGPAGSSEAFSPTLSYVDYAESVEDQLALCLTGFPDFDRQAAQRRSVIYVGPGELRSAGERRPALFDADRVRVLALAAGVQVNALVVGPQSASLTALTRDTGGQSLPADSAVTLRLNAIRDSPPEPKFSEVETAAGASIESPDIPLAIALAAALALTAWSVVRRR</sequence>
<accession>A0A502DLK8</accession>
<evidence type="ECO:0008006" key="4">
    <source>
        <dbReference type="Google" id="ProtNLM"/>
    </source>
</evidence>
<dbReference type="AlphaFoldDB" id="A0A502DLK8"/>
<organism evidence="2 3">
    <name type="scientific">Mycolicibacterium hodleri</name>
    <dbReference type="NCBI Taxonomy" id="49897"/>
    <lineage>
        <taxon>Bacteria</taxon>
        <taxon>Bacillati</taxon>
        <taxon>Actinomycetota</taxon>
        <taxon>Actinomycetes</taxon>
        <taxon>Mycobacteriales</taxon>
        <taxon>Mycobacteriaceae</taxon>
        <taxon>Mycolicibacterium</taxon>
    </lineage>
</organism>
<keyword evidence="1" id="KW-0472">Membrane</keyword>
<protein>
    <recommendedName>
        <fullName evidence="4">VWA domain-containing protein</fullName>
    </recommendedName>
</protein>
<feature type="transmembrane region" description="Helical" evidence="1">
    <location>
        <begin position="61"/>
        <end position="80"/>
    </location>
</feature>
<evidence type="ECO:0000313" key="2">
    <source>
        <dbReference type="EMBL" id="TPG25540.1"/>
    </source>
</evidence>
<reference evidence="2 3" key="1">
    <citation type="journal article" date="2019" name="Environ. Microbiol.">
        <title>Species interactions and distinct microbial communities in high Arctic permafrost affected cryosols are associated with the CH4 and CO2 gas fluxes.</title>
        <authorList>
            <person name="Altshuler I."/>
            <person name="Hamel J."/>
            <person name="Turney S."/>
            <person name="Magnuson E."/>
            <person name="Levesque R."/>
            <person name="Greer C."/>
            <person name="Whyte L.G."/>
        </authorList>
    </citation>
    <scope>NUCLEOTIDE SEQUENCE [LARGE SCALE GENOMIC DNA]</scope>
    <source>
        <strain evidence="2 3">S5.20</strain>
    </source>
</reference>
<evidence type="ECO:0000256" key="1">
    <source>
        <dbReference type="SAM" id="Phobius"/>
    </source>
</evidence>
<proteinExistence type="predicted"/>
<comment type="caution">
    <text evidence="2">The sequence shown here is derived from an EMBL/GenBank/DDBJ whole genome shotgun (WGS) entry which is preliminary data.</text>
</comment>
<dbReference type="RefSeq" id="WP_140700099.1">
    <property type="nucleotide sequence ID" value="NZ_RCZG01000027.1"/>
</dbReference>
<evidence type="ECO:0000313" key="3">
    <source>
        <dbReference type="Proteomes" id="UP000320095"/>
    </source>
</evidence>
<dbReference type="EMBL" id="RCZG01000027">
    <property type="protein sequence ID" value="TPG25540.1"/>
    <property type="molecule type" value="Genomic_DNA"/>
</dbReference>
<feature type="transmembrane region" description="Helical" evidence="1">
    <location>
        <begin position="6"/>
        <end position="25"/>
    </location>
</feature>
<keyword evidence="3" id="KW-1185">Reference proteome</keyword>
<gene>
    <name evidence="2" type="ORF">EAH80_30510</name>
</gene>
<keyword evidence="1" id="KW-1133">Transmembrane helix</keyword>
<dbReference type="OrthoDB" id="4605582at2"/>
<name>A0A502DLK8_9MYCO</name>